<gene>
    <name evidence="1" type="ORF">CDAR_290941</name>
</gene>
<keyword evidence="2" id="KW-1185">Reference proteome</keyword>
<proteinExistence type="predicted"/>
<dbReference type="AlphaFoldDB" id="A0AAV4VQF3"/>
<name>A0AAV4VQF3_9ARAC</name>
<evidence type="ECO:0000313" key="1">
    <source>
        <dbReference type="EMBL" id="GIY71733.1"/>
    </source>
</evidence>
<evidence type="ECO:0000313" key="2">
    <source>
        <dbReference type="Proteomes" id="UP001054837"/>
    </source>
</evidence>
<protein>
    <submittedName>
        <fullName evidence="1">Uncharacterized protein</fullName>
    </submittedName>
</protein>
<dbReference type="Proteomes" id="UP001054837">
    <property type="component" value="Unassembled WGS sequence"/>
</dbReference>
<accession>A0AAV4VQF3</accession>
<organism evidence="1 2">
    <name type="scientific">Caerostris darwini</name>
    <dbReference type="NCBI Taxonomy" id="1538125"/>
    <lineage>
        <taxon>Eukaryota</taxon>
        <taxon>Metazoa</taxon>
        <taxon>Ecdysozoa</taxon>
        <taxon>Arthropoda</taxon>
        <taxon>Chelicerata</taxon>
        <taxon>Arachnida</taxon>
        <taxon>Araneae</taxon>
        <taxon>Araneomorphae</taxon>
        <taxon>Entelegynae</taxon>
        <taxon>Araneoidea</taxon>
        <taxon>Araneidae</taxon>
        <taxon>Caerostris</taxon>
    </lineage>
</organism>
<sequence>MNLWELLLHWKRIFKSNWFTTPKSSEDRVNSGSPGKHLQSEMFFKAQRSMIPKCKVHSSLDADLKKFSRPWRKKVAKRPQKISSVK</sequence>
<reference evidence="1 2" key="1">
    <citation type="submission" date="2021-06" db="EMBL/GenBank/DDBJ databases">
        <title>Caerostris darwini draft genome.</title>
        <authorList>
            <person name="Kono N."/>
            <person name="Arakawa K."/>
        </authorList>
    </citation>
    <scope>NUCLEOTIDE SEQUENCE [LARGE SCALE GENOMIC DNA]</scope>
</reference>
<comment type="caution">
    <text evidence="1">The sequence shown here is derived from an EMBL/GenBank/DDBJ whole genome shotgun (WGS) entry which is preliminary data.</text>
</comment>
<dbReference type="EMBL" id="BPLQ01013374">
    <property type="protein sequence ID" value="GIY71733.1"/>
    <property type="molecule type" value="Genomic_DNA"/>
</dbReference>